<dbReference type="Pfam" id="PF09844">
    <property type="entry name" value="DUF2071"/>
    <property type="match status" value="1"/>
</dbReference>
<dbReference type="Gene3D" id="2.40.400.10">
    <property type="entry name" value="Acetoacetate decarboxylase-like"/>
    <property type="match status" value="1"/>
</dbReference>
<dbReference type="STRING" id="617002.SAMN05660653_02138"/>
<dbReference type="PANTHER" id="PTHR39186">
    <property type="entry name" value="DUF2071 FAMILY PROTEIN"/>
    <property type="match status" value="1"/>
</dbReference>
<keyword evidence="2" id="KW-1185">Reference proteome</keyword>
<evidence type="ECO:0008006" key="3">
    <source>
        <dbReference type="Google" id="ProtNLM"/>
    </source>
</evidence>
<dbReference type="Proteomes" id="UP000198771">
    <property type="component" value="Unassembled WGS sequence"/>
</dbReference>
<dbReference type="OrthoDB" id="150993at2"/>
<name>A0A1G6DHF0_9BACT</name>
<dbReference type="RefSeq" id="WP_092121273.1">
    <property type="nucleotide sequence ID" value="NZ_FMXO01000012.1"/>
</dbReference>
<dbReference type="InterPro" id="IPR018644">
    <property type="entry name" value="DUF2071"/>
</dbReference>
<dbReference type="SUPFAM" id="SSF160104">
    <property type="entry name" value="Acetoacetate decarboxylase-like"/>
    <property type="match status" value="1"/>
</dbReference>
<gene>
    <name evidence="1" type="ORF">SAMN05660653_02138</name>
</gene>
<dbReference type="AlphaFoldDB" id="A0A1G6DHF0"/>
<proteinExistence type="predicted"/>
<sequence>MNESRIHGKHDHGSAPFRPIIGAMHCHDVLFAHWPFVPEKLRPLIPTELQLDTYDGQAWLGVVAMRVTGMRPRFIPSFLGLSYSGVNVRTYVRHSGKPGVWFFSLDIDSRLSLLAARTWYGLPYYKAHFEHRQKDQVLHFDCTRTHRGAPEAKLRFEYAPVGDVFRSEPDSLTHWLTERYRLSTVSPQGKLGFGDIHHEPWPLQEAEATFRINTMGNQIGLKLPLDGSLLHYSREREMLIQSMDFSEQSQLDAHASQQA</sequence>
<evidence type="ECO:0000313" key="1">
    <source>
        <dbReference type="EMBL" id="SDB44552.1"/>
    </source>
</evidence>
<organism evidence="1 2">
    <name type="scientific">Desulfonatronum thiosulfatophilum</name>
    <dbReference type="NCBI Taxonomy" id="617002"/>
    <lineage>
        <taxon>Bacteria</taxon>
        <taxon>Pseudomonadati</taxon>
        <taxon>Thermodesulfobacteriota</taxon>
        <taxon>Desulfovibrionia</taxon>
        <taxon>Desulfovibrionales</taxon>
        <taxon>Desulfonatronaceae</taxon>
        <taxon>Desulfonatronum</taxon>
    </lineage>
</organism>
<reference evidence="1 2" key="1">
    <citation type="submission" date="2016-10" db="EMBL/GenBank/DDBJ databases">
        <authorList>
            <person name="de Groot N.N."/>
        </authorList>
    </citation>
    <scope>NUCLEOTIDE SEQUENCE [LARGE SCALE GENOMIC DNA]</scope>
    <source>
        <strain evidence="1 2">ASO4-2</strain>
    </source>
</reference>
<dbReference type="InterPro" id="IPR023375">
    <property type="entry name" value="ADC_dom_sf"/>
</dbReference>
<dbReference type="EMBL" id="FMXO01000012">
    <property type="protein sequence ID" value="SDB44552.1"/>
    <property type="molecule type" value="Genomic_DNA"/>
</dbReference>
<dbReference type="PANTHER" id="PTHR39186:SF1">
    <property type="entry name" value="DUF2071 DOMAIN-CONTAINING PROTEIN"/>
    <property type="match status" value="1"/>
</dbReference>
<protein>
    <recommendedName>
        <fullName evidence="3">DUF2071 domain-containing protein</fullName>
    </recommendedName>
</protein>
<evidence type="ECO:0000313" key="2">
    <source>
        <dbReference type="Proteomes" id="UP000198771"/>
    </source>
</evidence>
<accession>A0A1G6DHF0</accession>